<evidence type="ECO:0000313" key="1">
    <source>
        <dbReference type="EMBL" id="QHU06947.1"/>
    </source>
</evidence>
<accession>A0A6C0JR86</accession>
<reference evidence="1" key="1">
    <citation type="journal article" date="2020" name="Nature">
        <title>Giant virus diversity and host interactions through global metagenomics.</title>
        <authorList>
            <person name="Schulz F."/>
            <person name="Roux S."/>
            <person name="Paez-Espino D."/>
            <person name="Jungbluth S."/>
            <person name="Walsh D.A."/>
            <person name="Denef V.J."/>
            <person name="McMahon K.D."/>
            <person name="Konstantinidis K.T."/>
            <person name="Eloe-Fadrosh E.A."/>
            <person name="Kyrpides N.C."/>
            <person name="Woyke T."/>
        </authorList>
    </citation>
    <scope>NUCLEOTIDE SEQUENCE</scope>
    <source>
        <strain evidence="1">GVMAG-S-1038524-41</strain>
    </source>
</reference>
<dbReference type="EMBL" id="MN740669">
    <property type="protein sequence ID" value="QHU06947.1"/>
    <property type="molecule type" value="Genomic_DNA"/>
</dbReference>
<protein>
    <submittedName>
        <fullName evidence="1">Uncharacterized protein</fullName>
    </submittedName>
</protein>
<sequence>MNYNYLMTLNNYTNEQVLKICSKCKIEVLLLHFNINRKGDHYKIRKKYQVRQNKYRLKCQHGRQRNKCGGSAICTHNRFKRQCKECDGASICEHDRLRVNCIDYGGSRFCKHDKRKYQCCVCSPHRSCKLCCHVCSPHRSRFKSYCFQCYCVLNPDDDVPTNYSQTLRLFLTTKSIMGVLTDVQMLG</sequence>
<name>A0A6C0JR86_9ZZZZ</name>
<dbReference type="AlphaFoldDB" id="A0A6C0JR86"/>
<proteinExistence type="predicted"/>
<organism evidence="1">
    <name type="scientific">viral metagenome</name>
    <dbReference type="NCBI Taxonomy" id="1070528"/>
    <lineage>
        <taxon>unclassified sequences</taxon>
        <taxon>metagenomes</taxon>
        <taxon>organismal metagenomes</taxon>
    </lineage>
</organism>